<dbReference type="EMBL" id="CP066786">
    <property type="protein sequence ID" value="QQM31935.1"/>
    <property type="molecule type" value="Genomic_DNA"/>
</dbReference>
<organism evidence="1 2">
    <name type="scientific">Martelella lutilitoris</name>
    <dbReference type="NCBI Taxonomy" id="2583532"/>
    <lineage>
        <taxon>Bacteria</taxon>
        <taxon>Pseudomonadati</taxon>
        <taxon>Pseudomonadota</taxon>
        <taxon>Alphaproteobacteria</taxon>
        <taxon>Hyphomicrobiales</taxon>
        <taxon>Aurantimonadaceae</taxon>
        <taxon>Martelella</taxon>
    </lineage>
</organism>
<proteinExistence type="predicted"/>
<evidence type="ECO:0000313" key="1">
    <source>
        <dbReference type="EMBL" id="QQM31935.1"/>
    </source>
</evidence>
<sequence>MGLFIILRHLVAPFARLAEQRDEAARKALRERNVNRIPPHLRDDIIAREEHWRYD</sequence>
<protein>
    <submittedName>
        <fullName evidence="1">Uncharacterized protein</fullName>
    </submittedName>
</protein>
<dbReference type="RefSeq" id="WP_200337416.1">
    <property type="nucleotide sequence ID" value="NZ_CP066786.1"/>
</dbReference>
<reference evidence="1 2" key="1">
    <citation type="submission" date="2020-12" db="EMBL/GenBank/DDBJ databases">
        <authorList>
            <person name="Zheng R.K."/>
            <person name="Sun C.M."/>
        </authorList>
    </citation>
    <scope>NUCLEOTIDE SEQUENCE [LARGE SCALE GENOMIC DNA]</scope>
    <source>
        <strain evidence="1 2">ZRK001</strain>
    </source>
</reference>
<dbReference type="KEGG" id="mlut:JET14_07165"/>
<evidence type="ECO:0000313" key="2">
    <source>
        <dbReference type="Proteomes" id="UP000596083"/>
    </source>
</evidence>
<accession>A0A7T7HML0</accession>
<dbReference type="Proteomes" id="UP000596083">
    <property type="component" value="Chromosome"/>
</dbReference>
<gene>
    <name evidence="1" type="ORF">JET14_07165</name>
</gene>
<dbReference type="AlphaFoldDB" id="A0A7T7HML0"/>
<name>A0A7T7HML0_9HYPH</name>